<geneLocation type="plasmid" evidence="2 3">
    <name>pSmeSM11c</name>
</geneLocation>
<accession>F7XDS6</accession>
<dbReference type="InterPro" id="IPR029068">
    <property type="entry name" value="Glyas_Bleomycin-R_OHBP_Dase"/>
</dbReference>
<evidence type="ECO:0000256" key="1">
    <source>
        <dbReference type="SAM" id="MobiDB-lite"/>
    </source>
</evidence>
<dbReference type="Proteomes" id="UP000009045">
    <property type="component" value="Plasmid pSmeSM11c"/>
</dbReference>
<gene>
    <name evidence="2" type="ordered locus">SM11_pC0628</name>
</gene>
<proteinExistence type="predicted"/>
<dbReference type="HOGENOM" id="CLU_1739297_0_0_5"/>
<keyword evidence="2" id="KW-0614">Plasmid</keyword>
<sequence length="150" mass="16026">MLTQIKGLHHLTSMGASTQENSDLPRRSAAPRKEDCEFRRPGGLSQSMAPAARLGNTEVDPDKAITGFHRTSLPLKDAGATRELISFMGYQEVDRKGDRSSFAASGGNGADVIALETVPKADLAASALARCITSPSPWTIGRLSSRFARL</sequence>
<feature type="compositionally biased region" description="Basic and acidic residues" evidence="1">
    <location>
        <begin position="23"/>
        <end position="40"/>
    </location>
</feature>
<reference evidence="2 3" key="1">
    <citation type="journal article" date="2011" name="J. Biotechnol.">
        <title>The complete genome sequence of the dominant Sinorhizobium meliloti field isolate SM11 extends the S. meliloti pan-genome.</title>
        <authorList>
            <person name="Schneiker-Bekel S."/>
            <person name="Wibberg D."/>
            <person name="Bekel T."/>
            <person name="Blom J."/>
            <person name="Linke B."/>
            <person name="Neuweger H."/>
            <person name="Stiens M."/>
            <person name="Vorholter F.J."/>
            <person name="Weidner S."/>
            <person name="Goesmann A."/>
            <person name="Puhler A."/>
            <person name="Schluter A."/>
        </authorList>
    </citation>
    <scope>NUCLEOTIDE SEQUENCE [LARGE SCALE GENOMIC DNA]</scope>
    <source>
        <strain evidence="2 3">SM11</strain>
        <plasmid evidence="3">pSmeSM11c</plasmid>
    </source>
</reference>
<dbReference type="PATRIC" id="fig|707241.3.peg.4601"/>
<dbReference type="AlphaFoldDB" id="F7XDS6"/>
<evidence type="ECO:0000313" key="2">
    <source>
        <dbReference type="EMBL" id="AEH81701.1"/>
    </source>
</evidence>
<dbReference type="EMBL" id="CP001831">
    <property type="protein sequence ID" value="AEH81701.1"/>
    <property type="molecule type" value="Genomic_DNA"/>
</dbReference>
<evidence type="ECO:0000313" key="3">
    <source>
        <dbReference type="Proteomes" id="UP000009045"/>
    </source>
</evidence>
<organism evidence="2 3">
    <name type="scientific">Sinorhizobium meliloti (strain SM11)</name>
    <dbReference type="NCBI Taxonomy" id="707241"/>
    <lineage>
        <taxon>Bacteria</taxon>
        <taxon>Pseudomonadati</taxon>
        <taxon>Pseudomonadota</taxon>
        <taxon>Alphaproteobacteria</taxon>
        <taxon>Hyphomicrobiales</taxon>
        <taxon>Rhizobiaceae</taxon>
        <taxon>Sinorhizobium/Ensifer group</taxon>
        <taxon>Sinorhizobium</taxon>
    </lineage>
</organism>
<name>F7XDS6_SINMM</name>
<dbReference type="KEGG" id="smx:SM11_pC0628"/>
<protein>
    <submittedName>
        <fullName evidence="2">Uncharacterized protein</fullName>
    </submittedName>
</protein>
<dbReference type="Gene3D" id="3.10.180.10">
    <property type="entry name" value="2,3-Dihydroxybiphenyl 1,2-Dioxygenase, domain 1"/>
    <property type="match status" value="1"/>
</dbReference>
<feature type="region of interest" description="Disordered" evidence="1">
    <location>
        <begin position="1"/>
        <end position="60"/>
    </location>
</feature>